<dbReference type="InterPro" id="IPR005467">
    <property type="entry name" value="His_kinase_dom"/>
</dbReference>
<keyword evidence="3 5" id="KW-0597">Phosphoprotein</keyword>
<keyword evidence="4" id="KW-0902">Two-component regulatory system</keyword>
<name>A0ABS6S3M5_9BACT</name>
<evidence type="ECO:0000256" key="5">
    <source>
        <dbReference type="PROSITE-ProRule" id="PRU00169"/>
    </source>
</evidence>
<evidence type="ECO:0000256" key="1">
    <source>
        <dbReference type="ARBA" id="ARBA00000085"/>
    </source>
</evidence>
<dbReference type="RefSeq" id="WP_218254070.1">
    <property type="nucleotide sequence ID" value="NZ_JABXWD010000601.1"/>
</dbReference>
<keyword evidence="6" id="KW-0472">Membrane</keyword>
<dbReference type="Pfam" id="PF02518">
    <property type="entry name" value="HATPase_c"/>
    <property type="match status" value="1"/>
</dbReference>
<feature type="non-terminal residue" evidence="9">
    <location>
        <position position="534"/>
    </location>
</feature>
<dbReference type="CDD" id="cd17546">
    <property type="entry name" value="REC_hyHK_CKI1_RcsC-like"/>
    <property type="match status" value="1"/>
</dbReference>
<accession>A0ABS6S3M5</accession>
<dbReference type="CDD" id="cd16922">
    <property type="entry name" value="HATPase_EvgS-ArcB-TorS-like"/>
    <property type="match status" value="1"/>
</dbReference>
<feature type="transmembrane region" description="Helical" evidence="6">
    <location>
        <begin position="42"/>
        <end position="62"/>
    </location>
</feature>
<proteinExistence type="predicted"/>
<dbReference type="InterPro" id="IPR003594">
    <property type="entry name" value="HATPase_dom"/>
</dbReference>
<feature type="domain" description="Histidine kinase" evidence="7">
    <location>
        <begin position="164"/>
        <end position="385"/>
    </location>
</feature>
<keyword evidence="6" id="KW-0812">Transmembrane</keyword>
<evidence type="ECO:0000256" key="2">
    <source>
        <dbReference type="ARBA" id="ARBA00012438"/>
    </source>
</evidence>
<evidence type="ECO:0000256" key="6">
    <source>
        <dbReference type="SAM" id="Phobius"/>
    </source>
</evidence>
<organism evidence="9 10">
    <name type="scientific">Candidatus Magnetobacterium casense</name>
    <dbReference type="NCBI Taxonomy" id="1455061"/>
    <lineage>
        <taxon>Bacteria</taxon>
        <taxon>Pseudomonadati</taxon>
        <taxon>Nitrospirota</taxon>
        <taxon>Thermodesulfovibrionia</taxon>
        <taxon>Thermodesulfovibrionales</taxon>
        <taxon>Candidatus Magnetobacteriaceae</taxon>
        <taxon>Candidatus Magnetobacterium</taxon>
    </lineage>
</organism>
<feature type="non-terminal residue" evidence="9">
    <location>
        <position position="1"/>
    </location>
</feature>
<reference evidence="9 10" key="1">
    <citation type="journal article" date="2020" name="J Geophys Res Biogeosci">
        <title>Magnetotaxis as an Adaptation to Enable Bacterial Shuttling of Microbial Sulfur and Sulfur Cycling Across Aquatic Oxic#Anoxic Interfaces.</title>
        <authorList>
            <person name="Li J."/>
            <person name="Liu P."/>
            <person name="Wang J."/>
            <person name="Roberts A.P."/>
            <person name="Pan Y."/>
        </authorList>
    </citation>
    <scope>NUCLEOTIDE SEQUENCE [LARGE SCALE GENOMIC DNA]</scope>
    <source>
        <strain evidence="9 10">MYR-1_YQ</strain>
    </source>
</reference>
<sequence length="534" mass="59062">AQKSYVLFRNYAPPDYPILNRLNISVELGALRSQYREVILDAITRLFFVGIFFIIAAIFIAIRMGNSICRPILTLCTRVEKSHEGVVKCSPLGTDDELELLAGIFDTRTEQMQQEIVQRKNAETNLKSAYDDLELRVQKRTAELASAKEAAEVSARVKATFLANMSHEIRTPMNAIIGFVELLIDSSSMTVTETKRYLSIIMNSAHTLLGLINDILDISKLESGKMTMELRSFNLSDLLGSLHQMFDVNVREKGLDFAFSVDSSLAGSNFTSDPLRLMQVLINLTGNAIKFTERGSIRISVYSHTEADLVCFDIIDTGIGISADRIDSIFDAFTQADSSTTRRFGGTGLGTTISRQLVEMMGGRIWVESQPGKGSTFHFTVSMNRTNEPAQYMFRGVDVNDGSVHTAKPHRLFRILVADDLEENVVLLKTRLQREGHTVLVARDGIEAIECFKDNPVDLILMDIQMPNMDGVEATGHIRAMEAALPASSSVANVPIPIIALTASVMSDEVDGYIHNGFNAVIGKPVNFSQLFNT</sequence>
<dbReference type="PANTHER" id="PTHR45339:SF1">
    <property type="entry name" value="HYBRID SIGNAL TRANSDUCTION HISTIDINE KINASE J"/>
    <property type="match status" value="1"/>
</dbReference>
<evidence type="ECO:0000313" key="10">
    <source>
        <dbReference type="Proteomes" id="UP001196980"/>
    </source>
</evidence>
<keyword evidence="6" id="KW-1133">Transmembrane helix</keyword>
<dbReference type="CDD" id="cd00082">
    <property type="entry name" value="HisKA"/>
    <property type="match status" value="1"/>
</dbReference>
<dbReference type="Proteomes" id="UP001196980">
    <property type="component" value="Unassembled WGS sequence"/>
</dbReference>
<evidence type="ECO:0000256" key="3">
    <source>
        <dbReference type="ARBA" id="ARBA00022553"/>
    </source>
</evidence>
<dbReference type="PANTHER" id="PTHR45339">
    <property type="entry name" value="HYBRID SIGNAL TRANSDUCTION HISTIDINE KINASE J"/>
    <property type="match status" value="1"/>
</dbReference>
<evidence type="ECO:0000259" key="8">
    <source>
        <dbReference type="PROSITE" id="PS50110"/>
    </source>
</evidence>
<evidence type="ECO:0000259" key="7">
    <source>
        <dbReference type="PROSITE" id="PS50109"/>
    </source>
</evidence>
<dbReference type="SMART" id="SM00388">
    <property type="entry name" value="HisKA"/>
    <property type="match status" value="1"/>
</dbReference>
<feature type="domain" description="Response regulatory" evidence="8">
    <location>
        <begin position="414"/>
        <end position="534"/>
    </location>
</feature>
<dbReference type="SMART" id="SM00387">
    <property type="entry name" value="HATPase_c"/>
    <property type="match status" value="1"/>
</dbReference>
<evidence type="ECO:0000313" key="9">
    <source>
        <dbReference type="EMBL" id="MBV6343454.1"/>
    </source>
</evidence>
<feature type="modified residue" description="4-aspartylphosphate" evidence="5">
    <location>
        <position position="463"/>
    </location>
</feature>
<protein>
    <recommendedName>
        <fullName evidence="2">histidine kinase</fullName>
        <ecNumber evidence="2">2.7.13.3</ecNumber>
    </recommendedName>
</protein>
<dbReference type="PROSITE" id="PS50109">
    <property type="entry name" value="HIS_KIN"/>
    <property type="match status" value="1"/>
</dbReference>
<dbReference type="Pfam" id="PF00072">
    <property type="entry name" value="Response_reg"/>
    <property type="match status" value="1"/>
</dbReference>
<comment type="catalytic activity">
    <reaction evidence="1">
        <text>ATP + protein L-histidine = ADP + protein N-phospho-L-histidine.</text>
        <dbReference type="EC" id="2.7.13.3"/>
    </reaction>
</comment>
<dbReference type="InterPro" id="IPR001789">
    <property type="entry name" value="Sig_transdc_resp-reg_receiver"/>
</dbReference>
<keyword evidence="10" id="KW-1185">Reference proteome</keyword>
<dbReference type="EMBL" id="JABXWD010000601">
    <property type="protein sequence ID" value="MBV6343454.1"/>
    <property type="molecule type" value="Genomic_DNA"/>
</dbReference>
<dbReference type="Pfam" id="PF00512">
    <property type="entry name" value="HisKA"/>
    <property type="match status" value="1"/>
</dbReference>
<comment type="caution">
    <text evidence="9">The sequence shown here is derived from an EMBL/GenBank/DDBJ whole genome shotgun (WGS) entry which is preliminary data.</text>
</comment>
<dbReference type="InterPro" id="IPR003661">
    <property type="entry name" value="HisK_dim/P_dom"/>
</dbReference>
<dbReference type="EC" id="2.7.13.3" evidence="2"/>
<gene>
    <name evidence="9" type="ORF">HWQ67_17925</name>
</gene>
<dbReference type="SMART" id="SM00448">
    <property type="entry name" value="REC"/>
    <property type="match status" value="1"/>
</dbReference>
<evidence type="ECO:0000256" key="4">
    <source>
        <dbReference type="ARBA" id="ARBA00023012"/>
    </source>
</evidence>
<dbReference type="PROSITE" id="PS50110">
    <property type="entry name" value="RESPONSE_REGULATORY"/>
    <property type="match status" value="1"/>
</dbReference>